<dbReference type="PANTHER" id="PTHR35177">
    <property type="entry name" value="HYDROGENASE MATURATION FACTOR HYBG"/>
    <property type="match status" value="1"/>
</dbReference>
<dbReference type="GO" id="GO:1902670">
    <property type="term" value="F:carbon dioxide binding"/>
    <property type="evidence" value="ECO:0007669"/>
    <property type="project" value="TreeGrafter"/>
</dbReference>
<evidence type="ECO:0000256" key="1">
    <source>
        <dbReference type="ARBA" id="ARBA00006018"/>
    </source>
</evidence>
<dbReference type="GO" id="GO:0051604">
    <property type="term" value="P:protein maturation"/>
    <property type="evidence" value="ECO:0007669"/>
    <property type="project" value="TreeGrafter"/>
</dbReference>
<dbReference type="OrthoDB" id="9806017at2"/>
<dbReference type="NCBIfam" id="TIGR00074">
    <property type="entry name" value="hypC_hupF"/>
    <property type="match status" value="1"/>
</dbReference>
<protein>
    <submittedName>
        <fullName evidence="2">Hydrogenase expression/formation protein HypC</fullName>
    </submittedName>
</protein>
<reference evidence="2 3" key="1">
    <citation type="submission" date="2018-06" db="EMBL/GenBank/DDBJ databases">
        <title>Genomic Encyclopedia of Type Strains, Phase IV (KMG-IV): sequencing the most valuable type-strain genomes for metagenomic binning, comparative biology and taxonomic classification.</title>
        <authorList>
            <person name="Goeker M."/>
        </authorList>
    </citation>
    <scope>NUCLEOTIDE SEQUENCE [LARGE SCALE GENOMIC DNA]</scope>
    <source>
        <strain evidence="2 3">DSM 24875</strain>
    </source>
</reference>
<dbReference type="AlphaFoldDB" id="A0A366FBY8"/>
<comment type="caution">
    <text evidence="2">The sequence shown here is derived from an EMBL/GenBank/DDBJ whole genome shotgun (WGS) entry which is preliminary data.</text>
</comment>
<keyword evidence="3" id="KW-1185">Reference proteome</keyword>
<dbReference type="GO" id="GO:0005506">
    <property type="term" value="F:iron ion binding"/>
    <property type="evidence" value="ECO:0007669"/>
    <property type="project" value="TreeGrafter"/>
</dbReference>
<proteinExistence type="inferred from homology"/>
<organism evidence="2 3">
    <name type="scientific">Roseiarcus fermentans</name>
    <dbReference type="NCBI Taxonomy" id="1473586"/>
    <lineage>
        <taxon>Bacteria</taxon>
        <taxon>Pseudomonadati</taxon>
        <taxon>Pseudomonadota</taxon>
        <taxon>Alphaproteobacteria</taxon>
        <taxon>Hyphomicrobiales</taxon>
        <taxon>Roseiarcaceae</taxon>
        <taxon>Roseiarcus</taxon>
    </lineage>
</organism>
<dbReference type="Pfam" id="PF01455">
    <property type="entry name" value="HupF_HypC"/>
    <property type="match status" value="1"/>
</dbReference>
<name>A0A366FBY8_9HYPH</name>
<accession>A0A366FBY8</accession>
<dbReference type="EMBL" id="QNRK01000017">
    <property type="protein sequence ID" value="RBP11225.1"/>
    <property type="molecule type" value="Genomic_DNA"/>
</dbReference>
<dbReference type="Proteomes" id="UP000253529">
    <property type="component" value="Unassembled WGS sequence"/>
</dbReference>
<dbReference type="InterPro" id="IPR001109">
    <property type="entry name" value="Hydrogenase_HupF/HypC"/>
</dbReference>
<evidence type="ECO:0000313" key="3">
    <source>
        <dbReference type="Proteomes" id="UP000253529"/>
    </source>
</evidence>
<dbReference type="RefSeq" id="WP_113890320.1">
    <property type="nucleotide sequence ID" value="NZ_QNRK01000017.1"/>
</dbReference>
<comment type="similarity">
    <text evidence="1">Belongs to the HupF/HypC family.</text>
</comment>
<dbReference type="PANTHER" id="PTHR35177:SF2">
    <property type="entry name" value="HYDROGENASE MATURATION FACTOR HYBG"/>
    <property type="match status" value="1"/>
</dbReference>
<gene>
    <name evidence="2" type="ORF">DFR50_117111</name>
</gene>
<evidence type="ECO:0000313" key="2">
    <source>
        <dbReference type="EMBL" id="RBP11225.1"/>
    </source>
</evidence>
<sequence length="100" mass="10635">MCIGFPMRVIEGDDLTARCERRGEAHTVSMLLVGAQPAGAHVLVHLGSAVRTLDAHEARLIDDALDGLAAAMEGRNVDALFADLVGREPQLPAHLREGAK</sequence>
<dbReference type="Gene3D" id="2.30.30.140">
    <property type="match status" value="1"/>
</dbReference>
<dbReference type="PRINTS" id="PR00445">
    <property type="entry name" value="HUPFHYPC"/>
</dbReference>
<dbReference type="SUPFAM" id="SSF159127">
    <property type="entry name" value="HupF/HypC-like"/>
    <property type="match status" value="1"/>
</dbReference>